<feature type="compositionally biased region" description="Acidic residues" evidence="1">
    <location>
        <begin position="113"/>
        <end position="129"/>
    </location>
</feature>
<dbReference type="Proteomes" id="UP000007322">
    <property type="component" value="Chromosome 6"/>
</dbReference>
<dbReference type="Gene3D" id="2.60.120.10">
    <property type="entry name" value="Jelly Rolls"/>
    <property type="match status" value="1"/>
</dbReference>
<reference evidence="2 3" key="1">
    <citation type="journal article" date="2011" name="Nat. Biotechnol.">
        <title>Comparative genomic analysis of the thermophilic biomass-degrading fungi Myceliophthora thermophila and Thielavia terrestris.</title>
        <authorList>
            <person name="Berka R.M."/>
            <person name="Grigoriev I.V."/>
            <person name="Otillar R."/>
            <person name="Salamov A."/>
            <person name="Grimwood J."/>
            <person name="Reid I."/>
            <person name="Ishmael N."/>
            <person name="John T."/>
            <person name="Darmond C."/>
            <person name="Moisan M.-C."/>
            <person name="Henrissat B."/>
            <person name="Coutinho P.M."/>
            <person name="Lombard V."/>
            <person name="Natvig D.O."/>
            <person name="Lindquist E."/>
            <person name="Schmutz J."/>
            <person name="Lucas S."/>
            <person name="Harris P."/>
            <person name="Powlowski J."/>
            <person name="Bellemare A."/>
            <person name="Taylor D."/>
            <person name="Butler G."/>
            <person name="de Vries R.P."/>
            <person name="Allijn I.E."/>
            <person name="van den Brink J."/>
            <person name="Ushinsky S."/>
            <person name="Storms R."/>
            <person name="Powell A.J."/>
            <person name="Paulsen I.T."/>
            <person name="Elbourne L.D.H."/>
            <person name="Baker S.E."/>
            <person name="Magnuson J."/>
            <person name="LaBoissiere S."/>
            <person name="Clutterbuck A.J."/>
            <person name="Martinez D."/>
            <person name="Wogulis M."/>
            <person name="de Leon A.L."/>
            <person name="Rey M.W."/>
            <person name="Tsang A."/>
        </authorList>
    </citation>
    <scope>NUCLEOTIDE SEQUENCE [LARGE SCALE GENOMIC DNA]</scope>
    <source>
        <strain evidence="3">ATCC 42464 / BCRC 31852 / DSM 1799</strain>
    </source>
</reference>
<dbReference type="OMA" id="HTEYLKV"/>
<dbReference type="RefSeq" id="XP_003666361.1">
    <property type="nucleotide sequence ID" value="XM_003666313.1"/>
</dbReference>
<dbReference type="InParanoid" id="G2QMD6"/>
<keyword evidence="3" id="KW-1185">Reference proteome</keyword>
<dbReference type="KEGG" id="mtm:MYCTH_2310981"/>
<evidence type="ECO:0000256" key="1">
    <source>
        <dbReference type="SAM" id="MobiDB-lite"/>
    </source>
</evidence>
<protein>
    <submittedName>
        <fullName evidence="2">Uncharacterized protein</fullName>
    </submittedName>
</protein>
<feature type="region of interest" description="Disordered" evidence="1">
    <location>
        <begin position="66"/>
        <end position="133"/>
    </location>
</feature>
<feature type="compositionally biased region" description="Basic and acidic residues" evidence="1">
    <location>
        <begin position="84"/>
        <end position="110"/>
    </location>
</feature>
<dbReference type="OrthoDB" id="504210at2759"/>
<organism evidence="2 3">
    <name type="scientific">Thermothelomyces thermophilus (strain ATCC 42464 / BCRC 31852 / DSM 1799)</name>
    <name type="common">Sporotrichum thermophile</name>
    <dbReference type="NCBI Taxonomy" id="573729"/>
    <lineage>
        <taxon>Eukaryota</taxon>
        <taxon>Fungi</taxon>
        <taxon>Dikarya</taxon>
        <taxon>Ascomycota</taxon>
        <taxon>Pezizomycotina</taxon>
        <taxon>Sordariomycetes</taxon>
        <taxon>Sordariomycetidae</taxon>
        <taxon>Sordariales</taxon>
        <taxon>Chaetomiaceae</taxon>
        <taxon>Thermothelomyces</taxon>
    </lineage>
</organism>
<dbReference type="GeneID" id="11514654"/>
<name>G2QMD6_THET4</name>
<dbReference type="eggNOG" id="ENOG502SUSI">
    <property type="taxonomic scope" value="Eukaryota"/>
</dbReference>
<gene>
    <name evidence="2" type="ORF">MYCTH_2310981</name>
</gene>
<accession>G2QMD6</accession>
<dbReference type="SUPFAM" id="SSF51182">
    <property type="entry name" value="RmlC-like cupins"/>
    <property type="match status" value="1"/>
</dbReference>
<evidence type="ECO:0000313" key="2">
    <source>
        <dbReference type="EMBL" id="AEO61116.1"/>
    </source>
</evidence>
<dbReference type="InterPro" id="IPR014710">
    <property type="entry name" value="RmlC-like_jellyroll"/>
</dbReference>
<sequence>MPPPSVIRRNPPSAVVYDLSVPHQVTITLPAGSTWTSGLHWHETHTEYLRLVNGRIRLRLGDAVQTVSASPGGSFPSPPPPPPEEIRVDRGVWHEWSRAAPSEKKPRSAGEEVAAEDEEDEEEEEEEVVVVERTEPADGDKSVFFWSLNGVILEAEAEAAARALRTTATGRLAGVWAGLRTTLSLWAIFDALDNFPVLLGVRDAGRRRRLVERGSRGDAWLTWWETRWSHAVLTIAVVLVCAAGEHAVRPRFTPAEEYAAWVLRKQRANNTAAPGRT</sequence>
<dbReference type="VEuPathDB" id="FungiDB:MYCTH_2310981"/>
<dbReference type="AlphaFoldDB" id="G2QMD6"/>
<evidence type="ECO:0000313" key="3">
    <source>
        <dbReference type="Proteomes" id="UP000007322"/>
    </source>
</evidence>
<proteinExistence type="predicted"/>
<dbReference type="EMBL" id="CP003007">
    <property type="protein sequence ID" value="AEO61116.1"/>
    <property type="molecule type" value="Genomic_DNA"/>
</dbReference>
<dbReference type="HOGENOM" id="CLU_087698_0_0_1"/>
<dbReference type="InterPro" id="IPR011051">
    <property type="entry name" value="RmlC_Cupin_sf"/>
</dbReference>